<feature type="transmembrane region" description="Helical" evidence="1">
    <location>
        <begin position="90"/>
        <end position="110"/>
    </location>
</feature>
<proteinExistence type="predicted"/>
<evidence type="ECO:0000313" key="3">
    <source>
        <dbReference type="Proteomes" id="UP001295423"/>
    </source>
</evidence>
<accession>A0AAD2FUT7</accession>
<keyword evidence="1" id="KW-1133">Transmembrane helix</keyword>
<name>A0AAD2FUT7_9STRA</name>
<sequence length="167" mass="18717">MGQNISATLNPNNDPVIWLTGRSPCVESSPRFPFDDKPDEISDQGLWDRFGKGVDQHLPKLNPYLKPILILDVFAVICIFILFATTSSNWVGVALIPVFILFFVGMSINIEKNKAVDKSIEDLCGQYNVEFVKIGFSPVYRTMHTGLCKPKGARPTRMIVFRPASRV</sequence>
<evidence type="ECO:0000313" key="2">
    <source>
        <dbReference type="EMBL" id="CAJ1952891.1"/>
    </source>
</evidence>
<organism evidence="2 3">
    <name type="scientific">Cylindrotheca closterium</name>
    <dbReference type="NCBI Taxonomy" id="2856"/>
    <lineage>
        <taxon>Eukaryota</taxon>
        <taxon>Sar</taxon>
        <taxon>Stramenopiles</taxon>
        <taxon>Ochrophyta</taxon>
        <taxon>Bacillariophyta</taxon>
        <taxon>Bacillariophyceae</taxon>
        <taxon>Bacillariophycidae</taxon>
        <taxon>Bacillariales</taxon>
        <taxon>Bacillariaceae</taxon>
        <taxon>Cylindrotheca</taxon>
    </lineage>
</organism>
<dbReference type="EMBL" id="CAKOGP040001814">
    <property type="protein sequence ID" value="CAJ1952891.1"/>
    <property type="molecule type" value="Genomic_DNA"/>
</dbReference>
<keyword evidence="1" id="KW-0472">Membrane</keyword>
<comment type="caution">
    <text evidence="2">The sequence shown here is derived from an EMBL/GenBank/DDBJ whole genome shotgun (WGS) entry which is preliminary data.</text>
</comment>
<reference evidence="2" key="1">
    <citation type="submission" date="2023-08" db="EMBL/GenBank/DDBJ databases">
        <authorList>
            <person name="Audoor S."/>
            <person name="Bilcke G."/>
        </authorList>
    </citation>
    <scope>NUCLEOTIDE SEQUENCE</scope>
</reference>
<keyword evidence="1" id="KW-0812">Transmembrane</keyword>
<evidence type="ECO:0000256" key="1">
    <source>
        <dbReference type="SAM" id="Phobius"/>
    </source>
</evidence>
<dbReference type="AlphaFoldDB" id="A0AAD2FUT7"/>
<gene>
    <name evidence="2" type="ORF">CYCCA115_LOCUS13768</name>
</gene>
<protein>
    <submittedName>
        <fullName evidence="2">Uncharacterized protein</fullName>
    </submittedName>
</protein>
<keyword evidence="3" id="KW-1185">Reference proteome</keyword>
<feature type="transmembrane region" description="Helical" evidence="1">
    <location>
        <begin position="64"/>
        <end position="84"/>
    </location>
</feature>
<dbReference type="Proteomes" id="UP001295423">
    <property type="component" value="Unassembled WGS sequence"/>
</dbReference>